<name>A0A371F3A8_MUCPR</name>
<protein>
    <recommendedName>
        <fullName evidence="4">G-patch domain-containing protein</fullName>
    </recommendedName>
</protein>
<feature type="non-terminal residue" evidence="2">
    <location>
        <position position="1"/>
    </location>
</feature>
<evidence type="ECO:0000256" key="1">
    <source>
        <dbReference type="SAM" id="MobiDB-lite"/>
    </source>
</evidence>
<evidence type="ECO:0000313" key="3">
    <source>
        <dbReference type="Proteomes" id="UP000257109"/>
    </source>
</evidence>
<dbReference type="Proteomes" id="UP000257109">
    <property type="component" value="Unassembled WGS sequence"/>
</dbReference>
<reference evidence="2" key="1">
    <citation type="submission" date="2018-05" db="EMBL/GenBank/DDBJ databases">
        <title>Draft genome of Mucuna pruriens seed.</title>
        <authorList>
            <person name="Nnadi N.E."/>
            <person name="Vos R."/>
            <person name="Hasami M.H."/>
            <person name="Devisetty U.K."/>
            <person name="Aguiy J.C."/>
        </authorList>
    </citation>
    <scope>NUCLEOTIDE SEQUENCE [LARGE SCALE GENOMIC DNA]</scope>
    <source>
        <strain evidence="2">JCA_2017</strain>
    </source>
</reference>
<proteinExistence type="predicted"/>
<dbReference type="AlphaFoldDB" id="A0A371F3A8"/>
<dbReference type="EMBL" id="QJKJ01010787">
    <property type="protein sequence ID" value="RDX72744.1"/>
    <property type="molecule type" value="Genomic_DNA"/>
</dbReference>
<sequence>MTCPKPAGCIEDNEEALETDFQSLKVANTTLAMGANKRSDLNPLRAAAKIMINKGYKVGKGLQKNLDGITRPIQIRGNQGKPVEEEADHLEESGPKDYVHPCPGLTGVVNWVVFDAPPVQL</sequence>
<evidence type="ECO:0000313" key="2">
    <source>
        <dbReference type="EMBL" id="RDX72744.1"/>
    </source>
</evidence>
<keyword evidence="3" id="KW-1185">Reference proteome</keyword>
<gene>
    <name evidence="2" type="ORF">CR513_47732</name>
</gene>
<evidence type="ECO:0008006" key="4">
    <source>
        <dbReference type="Google" id="ProtNLM"/>
    </source>
</evidence>
<accession>A0A371F3A8</accession>
<comment type="caution">
    <text evidence="2">The sequence shown here is derived from an EMBL/GenBank/DDBJ whole genome shotgun (WGS) entry which is preliminary data.</text>
</comment>
<organism evidence="2 3">
    <name type="scientific">Mucuna pruriens</name>
    <name type="common">Velvet bean</name>
    <name type="synonym">Dolichos pruriens</name>
    <dbReference type="NCBI Taxonomy" id="157652"/>
    <lineage>
        <taxon>Eukaryota</taxon>
        <taxon>Viridiplantae</taxon>
        <taxon>Streptophyta</taxon>
        <taxon>Embryophyta</taxon>
        <taxon>Tracheophyta</taxon>
        <taxon>Spermatophyta</taxon>
        <taxon>Magnoliopsida</taxon>
        <taxon>eudicotyledons</taxon>
        <taxon>Gunneridae</taxon>
        <taxon>Pentapetalae</taxon>
        <taxon>rosids</taxon>
        <taxon>fabids</taxon>
        <taxon>Fabales</taxon>
        <taxon>Fabaceae</taxon>
        <taxon>Papilionoideae</taxon>
        <taxon>50 kb inversion clade</taxon>
        <taxon>NPAAA clade</taxon>
        <taxon>indigoferoid/millettioid clade</taxon>
        <taxon>Phaseoleae</taxon>
        <taxon>Mucuna</taxon>
    </lineage>
</organism>
<feature type="region of interest" description="Disordered" evidence="1">
    <location>
        <begin position="77"/>
        <end position="98"/>
    </location>
</feature>